<name>A0ABS5T2Z0_9GAMM</name>
<keyword evidence="2" id="KW-0282">Flagellum</keyword>
<evidence type="ECO:0000256" key="1">
    <source>
        <dbReference type="SAM" id="MobiDB-lite"/>
    </source>
</evidence>
<organism evidence="2 3">
    <name type="scientific">Rosenbergiella australiborealis</name>
    <dbReference type="NCBI Taxonomy" id="1544696"/>
    <lineage>
        <taxon>Bacteria</taxon>
        <taxon>Pseudomonadati</taxon>
        <taxon>Pseudomonadota</taxon>
        <taxon>Gammaproteobacteria</taxon>
        <taxon>Enterobacterales</taxon>
        <taxon>Erwiniaceae</taxon>
        <taxon>Rosenbergiella</taxon>
    </lineage>
</organism>
<dbReference type="EMBL" id="JABBFO010000003">
    <property type="protein sequence ID" value="MBT0726725.1"/>
    <property type="molecule type" value="Genomic_DNA"/>
</dbReference>
<reference evidence="2 3" key="1">
    <citation type="submission" date="2020-04" db="EMBL/GenBank/DDBJ databases">
        <title>Genome sequencing of Rosenbergiella species.</title>
        <authorList>
            <person name="Alvarez-Perez S."/>
            <person name="Lievens B."/>
        </authorList>
    </citation>
    <scope>NUCLEOTIDE SEQUENCE [LARGE SCALE GENOMIC DNA]</scope>
    <source>
        <strain evidence="2 3">CdVSA20.1</strain>
    </source>
</reference>
<feature type="region of interest" description="Disordered" evidence="1">
    <location>
        <begin position="1"/>
        <end position="33"/>
    </location>
</feature>
<accession>A0ABS5T2Z0</accession>
<feature type="compositionally biased region" description="Polar residues" evidence="1">
    <location>
        <begin position="21"/>
        <end position="33"/>
    </location>
</feature>
<dbReference type="RefSeq" id="WP_214212548.1">
    <property type="nucleotide sequence ID" value="NZ_JABBFO010000003.1"/>
</dbReference>
<evidence type="ECO:0000313" key="3">
    <source>
        <dbReference type="Proteomes" id="UP000786875"/>
    </source>
</evidence>
<keyword evidence="2" id="KW-0969">Cilium</keyword>
<comment type="caution">
    <text evidence="2">The sequence shown here is derived from an EMBL/GenBank/DDBJ whole genome shotgun (WGS) entry which is preliminary data.</text>
</comment>
<protein>
    <submittedName>
        <fullName evidence="2">Flagella biosynthesis regulator Flk</fullName>
    </submittedName>
</protein>
<evidence type="ECO:0000313" key="2">
    <source>
        <dbReference type="EMBL" id="MBT0726725.1"/>
    </source>
</evidence>
<keyword evidence="2" id="KW-0966">Cell projection</keyword>
<sequence length="345" mass="38453">MQPLSGPRGFSDGARHHDLTSSDSLKTKPLQSEALTSTQRTALERIIVKILAISSLKAPALWAGIRHHLNVSNEGELLSSQFADAEKWLEEILKQEQHNHLARRQLQQLTELLPQGNNRQAVSEYIRHQFGQTVLSALTQAQLQQVLTRLQQGEISIPHPVQTHATARSLLPAEHLTLSQQVVKLSVANGESTISVWETLHTMVGLKNGDPIPVKHYPLLMQYLQARQQLVGQQPMSLQQLFQGLKQPASLEETQQAASYCEQYYQLTTVSPLSTVQAQDILNALFSYRAGFGWASMQSRLASGPIPIQHAAPSESDKASYTPFSGRIKATLVVVALLLLIFWWW</sequence>
<proteinExistence type="predicted"/>
<gene>
    <name evidence="2" type="ORF">HGT73_04905</name>
</gene>
<dbReference type="Proteomes" id="UP000786875">
    <property type="component" value="Unassembled WGS sequence"/>
</dbReference>
<keyword evidence="3" id="KW-1185">Reference proteome</keyword>